<dbReference type="HOGENOM" id="CLU_2922659_0_0_1"/>
<reference evidence="2" key="2">
    <citation type="journal article" date="2014" name="PLoS ONE">
        <title>Genome and Transcriptome Analysis of the Fungal Pathogen Fusarium oxysporum f. sp. cubense Causing Banana Vascular Wilt Disease.</title>
        <authorList>
            <person name="Guo L."/>
            <person name="Han L."/>
            <person name="Yang L."/>
            <person name="Zeng H."/>
            <person name="Fan D."/>
            <person name="Zhu Y."/>
            <person name="Feng Y."/>
            <person name="Wang G."/>
            <person name="Peng C."/>
            <person name="Jiang X."/>
            <person name="Zhou D."/>
            <person name="Ni P."/>
            <person name="Liang C."/>
            <person name="Liu L."/>
            <person name="Wang J."/>
            <person name="Mao C."/>
            <person name="Fang X."/>
            <person name="Peng M."/>
            <person name="Huang J."/>
        </authorList>
    </citation>
    <scope>NUCLEOTIDE SEQUENCE [LARGE SCALE GENOMIC DNA]</scope>
    <source>
        <strain evidence="2">race 1</strain>
    </source>
</reference>
<proteinExistence type="predicted"/>
<evidence type="ECO:0000313" key="2">
    <source>
        <dbReference type="Proteomes" id="UP000016928"/>
    </source>
</evidence>
<dbReference type="VEuPathDB" id="FungiDB:FOC1_g10014872"/>
<gene>
    <name evidence="1" type="ORF">FOC1_g10014872</name>
</gene>
<protein>
    <submittedName>
        <fullName evidence="1">Uncharacterized protein</fullName>
    </submittedName>
</protein>
<organism evidence="1 2">
    <name type="scientific">Fusarium oxysporum f. sp. cubense (strain race 1)</name>
    <name type="common">Panama disease fungus</name>
    <dbReference type="NCBI Taxonomy" id="1229664"/>
    <lineage>
        <taxon>Eukaryota</taxon>
        <taxon>Fungi</taxon>
        <taxon>Dikarya</taxon>
        <taxon>Ascomycota</taxon>
        <taxon>Pezizomycotina</taxon>
        <taxon>Sordariomycetes</taxon>
        <taxon>Hypocreomycetidae</taxon>
        <taxon>Hypocreales</taxon>
        <taxon>Nectriaceae</taxon>
        <taxon>Fusarium</taxon>
        <taxon>Fusarium oxysporum species complex</taxon>
    </lineage>
</organism>
<evidence type="ECO:0000313" key="1">
    <source>
        <dbReference type="EMBL" id="ENH61919.1"/>
    </source>
</evidence>
<accession>N4TH77</accession>
<dbReference type="AlphaFoldDB" id="N4TH77"/>
<reference evidence="2" key="1">
    <citation type="submission" date="2012-09" db="EMBL/GenBank/DDBJ databases">
        <title>Genome sequencing and comparative transcriptomics of race 1 and race 4 of banana pathogen: Fusarium oxysporum f. sp. cubense.</title>
        <authorList>
            <person name="Fang X."/>
            <person name="Huang J."/>
        </authorList>
    </citation>
    <scope>NUCLEOTIDE SEQUENCE [LARGE SCALE GENOMIC DNA]</scope>
    <source>
        <strain evidence="2">race 1</strain>
    </source>
</reference>
<dbReference type="EMBL" id="KB731260">
    <property type="protein sequence ID" value="ENH61919.1"/>
    <property type="molecule type" value="Genomic_DNA"/>
</dbReference>
<dbReference type="Proteomes" id="UP000016928">
    <property type="component" value="Unassembled WGS sequence"/>
</dbReference>
<name>N4TH77_FUSC1</name>
<sequence>MRTSTTQVFLHAIIMNSNGALSIIHVTKILIVAKKLLQAALNIRHLCVPCCTPPSFYVSAR</sequence>